<feature type="region of interest" description="Disordered" evidence="2">
    <location>
        <begin position="423"/>
        <end position="450"/>
    </location>
</feature>
<feature type="compositionally biased region" description="Basic and acidic residues" evidence="2">
    <location>
        <begin position="336"/>
        <end position="355"/>
    </location>
</feature>
<evidence type="ECO:0008006" key="7">
    <source>
        <dbReference type="Google" id="ProtNLM"/>
    </source>
</evidence>
<evidence type="ECO:0000256" key="1">
    <source>
        <dbReference type="ARBA" id="ARBA00024332"/>
    </source>
</evidence>
<name>A0ABP0EXH8_CLALP</name>
<reference evidence="5 6" key="1">
    <citation type="submission" date="2024-02" db="EMBL/GenBank/DDBJ databases">
        <authorList>
            <person name="Daric V."/>
            <person name="Darras S."/>
        </authorList>
    </citation>
    <scope>NUCLEOTIDE SEQUENCE [LARGE SCALE GENOMIC DNA]</scope>
</reference>
<feature type="compositionally biased region" description="Basic and acidic residues" evidence="2">
    <location>
        <begin position="32"/>
        <end position="50"/>
    </location>
</feature>
<dbReference type="InterPro" id="IPR031826">
    <property type="entry name" value="IC97/Casc1_N"/>
</dbReference>
<evidence type="ECO:0000313" key="5">
    <source>
        <dbReference type="EMBL" id="CAK8672189.1"/>
    </source>
</evidence>
<dbReference type="PANTHER" id="PTHR20929">
    <property type="entry name" value="LUNG ADENOMA SUSCEPTIBILITY 1-RELATED"/>
    <property type="match status" value="1"/>
</dbReference>
<dbReference type="PANTHER" id="PTHR20929:SF11">
    <property type="entry name" value="DYNEIN AXONEMAL INTERMEDIATE CHAIN 7"/>
    <property type="match status" value="1"/>
</dbReference>
<sequence>MPPKSPQTRSGKSTPTRGKPKEDEKLVDEEEEKLRVEQEEKERREKEAKMKLEEKRISALRAIRDQQESETEQELRIVHATVEKVINDRRANAEWKRFMKCDGRPDPTSVKEINTFIALTKDKGKKDINVVLDDAKLILSLIRELKFILKDADSDEETETTANHKQTILSLQDLLITQYNEATLKLLKEASYEADSETGNLQKVIKDANETLMLWGNLNKNPRFKAFEFESEKFQFELPKVLAMADIAVRVLKTRFDHYSHQCSTCLPQKKKTEVAAVEEQTGKEPITEKEEVPKVDAGENKEVDDTKSTTTDGRKSAMSAVSNKEEKEGGEENAEDKPDRDEHAATPEIKVESEHVELEEILDPDVVDLRQFTPLGGVYHLDLLQMPPQPKVVRGWTLTQIINKPLTNVTYPVDIVAGKTPSRAASAAPEGREEGSSPSKTSHEQPPIGITMSLPDDVMFFEEPQVAMWDHTDKHWKNTTVPDSTTYDEEKRVISFKTNEFGVFCLMQDTHLNMPFQSWELRPKGTDAVVLTVTAAIAEAEIEIKGTKCRLNPPEEDSPKELSHIFDKWMSVDELIQGMRAAGVNLFPASDSRKFVSIQEKTVDVDQVYDQMAILSTAFAFQWSKWNSDIIKSRIAIQAAPFYVADDSSRASVPDDDWSTYLIGDDRTYKLALTEFDNDFSDEIASGSFYHYDLMHAMRLSPVRDDPDGKILASLNQRSRSANRFYVDTVQTLLRASKIISFS</sequence>
<evidence type="ECO:0000259" key="3">
    <source>
        <dbReference type="Pfam" id="PF12366"/>
    </source>
</evidence>
<comment type="caution">
    <text evidence="5">The sequence shown here is derived from an EMBL/GenBank/DDBJ whole genome shotgun (WGS) entry which is preliminary data.</text>
</comment>
<evidence type="ECO:0000259" key="4">
    <source>
        <dbReference type="Pfam" id="PF15927"/>
    </source>
</evidence>
<dbReference type="InterPro" id="IPR023247">
    <property type="entry name" value="IC97/Dnai7-like"/>
</dbReference>
<evidence type="ECO:0000256" key="2">
    <source>
        <dbReference type="SAM" id="MobiDB-lite"/>
    </source>
</evidence>
<feature type="domain" description="CASC1 C-terminal" evidence="3">
    <location>
        <begin position="475"/>
        <end position="630"/>
    </location>
</feature>
<feature type="region of interest" description="Disordered" evidence="2">
    <location>
        <begin position="1"/>
        <end position="50"/>
    </location>
</feature>
<organism evidence="5 6">
    <name type="scientific">Clavelina lepadiformis</name>
    <name type="common">Light-bulb sea squirt</name>
    <name type="synonym">Ascidia lepadiformis</name>
    <dbReference type="NCBI Taxonomy" id="159417"/>
    <lineage>
        <taxon>Eukaryota</taxon>
        <taxon>Metazoa</taxon>
        <taxon>Chordata</taxon>
        <taxon>Tunicata</taxon>
        <taxon>Ascidiacea</taxon>
        <taxon>Aplousobranchia</taxon>
        <taxon>Clavelinidae</taxon>
        <taxon>Clavelina</taxon>
    </lineage>
</organism>
<gene>
    <name evidence="5" type="ORF">CVLEPA_LOCUS1174</name>
</gene>
<feature type="domain" description="IC97/Casc1 N-terminal" evidence="4">
    <location>
        <begin position="26"/>
        <end position="223"/>
    </location>
</feature>
<dbReference type="Pfam" id="PF12366">
    <property type="entry name" value="Casc1_C"/>
    <property type="match status" value="1"/>
</dbReference>
<comment type="similarity">
    <text evidence="1">Belongs to the DNAI7 family.</text>
</comment>
<protein>
    <recommendedName>
        <fullName evidence="7">IC97/Casc1 N-terminal domain-containing protein</fullName>
    </recommendedName>
</protein>
<dbReference type="PRINTS" id="PR02043">
    <property type="entry name" value="CANCERSCCP1"/>
</dbReference>
<proteinExistence type="inferred from homology"/>
<accession>A0ABP0EXH8</accession>
<dbReference type="Pfam" id="PF15927">
    <property type="entry name" value="Casc1_N"/>
    <property type="match status" value="1"/>
</dbReference>
<dbReference type="EMBL" id="CAWYQH010000001">
    <property type="protein sequence ID" value="CAK8672189.1"/>
    <property type="molecule type" value="Genomic_DNA"/>
</dbReference>
<feature type="compositionally biased region" description="Basic and acidic residues" evidence="2">
    <location>
        <begin position="281"/>
        <end position="316"/>
    </location>
</feature>
<feature type="region of interest" description="Disordered" evidence="2">
    <location>
        <begin position="277"/>
        <end position="355"/>
    </location>
</feature>
<dbReference type="Proteomes" id="UP001642483">
    <property type="component" value="Unassembled WGS sequence"/>
</dbReference>
<evidence type="ECO:0000313" key="6">
    <source>
        <dbReference type="Proteomes" id="UP001642483"/>
    </source>
</evidence>
<dbReference type="InterPro" id="IPR022110">
    <property type="entry name" value="CASC1_C"/>
</dbReference>
<keyword evidence="6" id="KW-1185">Reference proteome</keyword>
<feature type="compositionally biased region" description="Polar residues" evidence="2">
    <location>
        <begin position="1"/>
        <end position="16"/>
    </location>
</feature>